<feature type="region of interest" description="Disordered" evidence="4">
    <location>
        <begin position="618"/>
        <end position="642"/>
    </location>
</feature>
<dbReference type="AlphaFoldDB" id="A0A8J1L3X5"/>
<feature type="region of interest" description="Disordered" evidence="4">
    <location>
        <begin position="733"/>
        <end position="752"/>
    </location>
</feature>
<dbReference type="PROSITE" id="PS00028">
    <property type="entry name" value="ZINC_FINGER_C2H2_1"/>
    <property type="match status" value="1"/>
</dbReference>
<dbReference type="GO" id="GO:0005634">
    <property type="term" value="C:nucleus"/>
    <property type="evidence" value="ECO:0000318"/>
    <property type="project" value="GO_Central"/>
</dbReference>
<feature type="domain" description="C2H2-type" evidence="5">
    <location>
        <begin position="60"/>
        <end position="82"/>
    </location>
</feature>
<evidence type="ECO:0000256" key="4">
    <source>
        <dbReference type="SAM" id="MobiDB-lite"/>
    </source>
</evidence>
<feature type="compositionally biased region" description="Basic and acidic residues" evidence="4">
    <location>
        <begin position="734"/>
        <end position="752"/>
    </location>
</feature>
<dbReference type="OrthoDB" id="4822at2759"/>
<sequence length="1275" mass="144812">MACYYLVISSTHLSNGHFRTIKGVFKGPLRKPDTSSLPGYAEKGKNIANALEDLKANFYCELCDKQYHKHKEFDNHINSYDHAHKQRLKELKQREFARNVASKSWKDEKKQEKALKRLHQLAELRKQQDCFSEKGPVFKEPRLRSTQNAIFPSKDGITSNSRCTVVCKGDPVSSSAIAENKEDIIFGRDIMNKSRCCYVGNQTQLSFTNNSSVNNRTGVSFCFSKKALQKLDSSASVFNESTEDINDCSQFFNHKAKQMSVSFRHYAHMDENAGENNTLTLHEKTDKPTPIHIPADEEPFKDDDVGSKELAVVQNEIAQSNINIKLQPSDVSFKEPCNQIEHVNIFSRPEESCKTSEEIDHTTKRSYQETISNNNSAVDAILIDQLSEELSQKYNKDDVTYNLNVQYLDAPNNVELSCSSNVQYVNAPNQSLQSPNKYTEPTISEPLNVTVQTNAPSCLNVLSKDGTTNLQWPKELLLFTKSEPSISYACNPLYFDFKCSRKHTAEAASDRISTTTEEQENLNTEKEKQTDLESEHDSQPIKPKREKCSLKEKLIKDSELYSNYRTEKEIVQKKMNDNVAQNSINHSGTPYCIVGKGQHSRKRKCSVQNWLETCHDSEQKKEENNSVFQENSKSKNPRSSHANLSNIMGKVEHMDWCSSYQKYKNNDLSQNENDSVWDSDKYSSCSTVSSLESDVSSEQLSQISDSKIICKHSDPSPSADSKHRHRRSSIIGKHNSDWSHEHGKHFHSESYDQENVDKCRNMKYKLSRDQFQGDQLCYKHARQQHCSRKHGKNIKDSLYGRQVENRECSNLSNSGEISEKTTDSLSLQRCSQMGEMWNTMEKEKTAYKCYSQNIVSLSEKYCDRTSENIVNHILAEEEKTLIAELLLERGNSTKPEETEVTSAENSKGGAIEINEQSERFLAVNFPSAQETAILPLEKNGVSDILGNRLFESKSEELRAYEVTVTTNNDNCLFEDIIHIDTECRTLNTEIPHSIIEQPSKHGEVHHNMQSSEQLNFNVSCPLPCLRHLSENNSQMTKEEENKNKQHIVNRKSNPMEENVKCFYDVTMQDSCKAQRVCHKTTSPPVTHQPITFSPDEVDKYRQLQLQAQQHMQKQHISKHFKGLPSMGSSVFSTANTLQPVSVHHHPSITTIHHALMQRFAVTASMRPPPNHFPLPHLNPFPQPHFSPIALSSLTPTLFPAQPAFLASHPLHLVSATAIHPAPLTFQAIPHTALIPAIFTSHPNTGMPPAIHLHPLIHPFFQGQDFHPFSGTNQSH</sequence>
<dbReference type="RefSeq" id="XP_041424233.1">
    <property type="nucleotide sequence ID" value="XM_041568299.1"/>
</dbReference>
<dbReference type="SUPFAM" id="SSF57667">
    <property type="entry name" value="beta-beta-alpha zinc fingers"/>
    <property type="match status" value="1"/>
</dbReference>
<feature type="compositionally biased region" description="Basic and acidic residues" evidence="4">
    <location>
        <begin position="523"/>
        <end position="539"/>
    </location>
</feature>
<evidence type="ECO:0000313" key="6">
    <source>
        <dbReference type="Proteomes" id="UP000186698"/>
    </source>
</evidence>
<evidence type="ECO:0000256" key="2">
    <source>
        <dbReference type="ARBA" id="ARBA00022771"/>
    </source>
</evidence>
<dbReference type="KEGG" id="xla:108719670"/>
<keyword evidence="6" id="KW-1185">Reference proteome</keyword>
<dbReference type="GeneID" id="108719670"/>
<reference evidence="7" key="1">
    <citation type="submission" date="2025-08" db="UniProtKB">
        <authorList>
            <consortium name="RefSeq"/>
        </authorList>
    </citation>
    <scope>IDENTIFICATION</scope>
    <source>
        <strain evidence="7">J_2021</strain>
        <tissue evidence="7">Erythrocytes</tissue>
    </source>
</reference>
<dbReference type="PANTHER" id="PTHR17614">
    <property type="entry name" value="ZINC FINGER-CONTAINING"/>
    <property type="match status" value="1"/>
</dbReference>
<feature type="region of interest" description="Disordered" evidence="4">
    <location>
        <begin position="507"/>
        <end position="546"/>
    </location>
</feature>
<dbReference type="InterPro" id="IPR052445">
    <property type="entry name" value="ZnF-G_patch_domain"/>
</dbReference>
<dbReference type="Proteomes" id="UP000186698">
    <property type="component" value="Chromosome 6S"/>
</dbReference>
<accession>A0A8J1L3X5</accession>
<organism evidence="6 7">
    <name type="scientific">Xenopus laevis</name>
    <name type="common">African clawed frog</name>
    <dbReference type="NCBI Taxonomy" id="8355"/>
    <lineage>
        <taxon>Eukaryota</taxon>
        <taxon>Metazoa</taxon>
        <taxon>Chordata</taxon>
        <taxon>Craniata</taxon>
        <taxon>Vertebrata</taxon>
        <taxon>Euteleostomi</taxon>
        <taxon>Amphibia</taxon>
        <taxon>Batrachia</taxon>
        <taxon>Anura</taxon>
        <taxon>Pipoidea</taxon>
        <taxon>Pipidae</taxon>
        <taxon>Xenopodinae</taxon>
        <taxon>Xenopus</taxon>
        <taxon>Xenopus</taxon>
    </lineage>
</organism>
<dbReference type="InterPro" id="IPR013087">
    <property type="entry name" value="Znf_C2H2_type"/>
</dbReference>
<evidence type="ECO:0000313" key="7">
    <source>
        <dbReference type="RefSeq" id="XP_041424233.1"/>
    </source>
</evidence>
<keyword evidence="1" id="KW-0479">Metal-binding</keyword>
<evidence type="ECO:0000259" key="5">
    <source>
        <dbReference type="PROSITE" id="PS00028"/>
    </source>
</evidence>
<proteinExistence type="predicted"/>
<dbReference type="GO" id="GO:0008270">
    <property type="term" value="F:zinc ion binding"/>
    <property type="evidence" value="ECO:0007669"/>
    <property type="project" value="UniProtKB-KW"/>
</dbReference>
<gene>
    <name evidence="7" type="primary">LOC108719670</name>
</gene>
<protein>
    <submittedName>
        <fullName evidence="7">Zinc finger protein 804B</fullName>
    </submittedName>
</protein>
<dbReference type="PANTHER" id="PTHR17614:SF12">
    <property type="entry name" value="ZINC FINGER PROTEIN 804B"/>
    <property type="match status" value="1"/>
</dbReference>
<keyword evidence="2" id="KW-0863">Zinc-finger</keyword>
<name>A0A8J1L3X5_XENLA</name>
<dbReference type="CTD" id="108719670"/>
<keyword evidence="3" id="KW-0862">Zinc</keyword>
<evidence type="ECO:0000256" key="3">
    <source>
        <dbReference type="ARBA" id="ARBA00022833"/>
    </source>
</evidence>
<evidence type="ECO:0000256" key="1">
    <source>
        <dbReference type="ARBA" id="ARBA00022723"/>
    </source>
</evidence>
<dbReference type="InterPro" id="IPR036236">
    <property type="entry name" value="Znf_C2H2_sf"/>
</dbReference>